<dbReference type="RefSeq" id="WP_161155417.1">
    <property type="nucleotide sequence ID" value="NZ_WEKT01000016.1"/>
</dbReference>
<feature type="compositionally biased region" description="Polar residues" evidence="2">
    <location>
        <begin position="276"/>
        <end position="288"/>
    </location>
</feature>
<evidence type="ECO:0000256" key="3">
    <source>
        <dbReference type="SAM" id="Phobius"/>
    </source>
</evidence>
<keyword evidence="3" id="KW-1133">Transmembrane helix</keyword>
<keyword evidence="3" id="KW-0812">Transmembrane</keyword>
<proteinExistence type="predicted"/>
<feature type="region of interest" description="Disordered" evidence="2">
    <location>
        <begin position="276"/>
        <end position="299"/>
    </location>
</feature>
<evidence type="ECO:0000313" key="6">
    <source>
        <dbReference type="EMBL" id="MZI93702.1"/>
    </source>
</evidence>
<dbReference type="Pfam" id="PF08238">
    <property type="entry name" value="Sel1"/>
    <property type="match status" value="3"/>
</dbReference>
<evidence type="ECO:0000259" key="5">
    <source>
        <dbReference type="PROSITE" id="PS50076"/>
    </source>
</evidence>
<dbReference type="SMART" id="SM00671">
    <property type="entry name" value="SEL1"/>
    <property type="match status" value="3"/>
</dbReference>
<feature type="domain" description="J" evidence="5">
    <location>
        <begin position="304"/>
        <end position="360"/>
    </location>
</feature>
<organism evidence="6 7">
    <name type="scientific">Vibrio eleionomae</name>
    <dbReference type="NCBI Taxonomy" id="2653505"/>
    <lineage>
        <taxon>Bacteria</taxon>
        <taxon>Pseudomonadati</taxon>
        <taxon>Pseudomonadota</taxon>
        <taxon>Gammaproteobacteria</taxon>
        <taxon>Vibrionales</taxon>
        <taxon>Vibrionaceae</taxon>
        <taxon>Vibrio</taxon>
    </lineage>
</organism>
<feature type="compositionally biased region" description="Polar residues" evidence="2">
    <location>
        <begin position="180"/>
        <end position="198"/>
    </location>
</feature>
<keyword evidence="7" id="KW-1185">Reference proteome</keyword>
<dbReference type="SUPFAM" id="SSF81901">
    <property type="entry name" value="HCP-like"/>
    <property type="match status" value="1"/>
</dbReference>
<dbReference type="AlphaFoldDB" id="A0A7X4LL86"/>
<accession>A0A7X4LL86</accession>
<keyword evidence="1" id="KW-0143">Chaperone</keyword>
<keyword evidence="4" id="KW-0732">Signal</keyword>
<feature type="region of interest" description="Disordered" evidence="2">
    <location>
        <begin position="169"/>
        <end position="198"/>
    </location>
</feature>
<feature type="chain" id="PRO_5030663354" description="J domain-containing protein" evidence="4">
    <location>
        <begin position="19"/>
        <end position="360"/>
    </location>
</feature>
<dbReference type="InterPro" id="IPR001623">
    <property type="entry name" value="DnaJ_domain"/>
</dbReference>
<gene>
    <name evidence="6" type="ORF">F9817_10890</name>
</gene>
<dbReference type="InterPro" id="IPR011990">
    <property type="entry name" value="TPR-like_helical_dom_sf"/>
</dbReference>
<evidence type="ECO:0000313" key="7">
    <source>
        <dbReference type="Proteomes" id="UP000462621"/>
    </source>
</evidence>
<name>A0A7X4LL86_9VIBR</name>
<dbReference type="InterPro" id="IPR053301">
    <property type="entry name" value="F-box_motif"/>
</dbReference>
<evidence type="ECO:0000256" key="2">
    <source>
        <dbReference type="SAM" id="MobiDB-lite"/>
    </source>
</evidence>
<sequence length="360" mass="40239">MLRFFILLSVLASFVTHADNINTLITQAQANNVQAQYALALEYQQGKTTTRDLAEALYWFEKAAQAGNSKAMGQVADAYLNGLGTNKDPQQGLYWLTKLALTGSPQAQTALGQYYQALKNRSVNAQNLAQLWLHIASANDPKAQAQYDQLLEDKFNAQRARQVASINQLEQAVSDAEPSNEPSQTVDNEPTAHSANQDNGHAAKDYILLGVFICIMVGVIVWLRRKKQQRALQLQAEHTEKQSQNKKVNDQQLLLKRQKKQLETIFREVKRLQGENQKLQTQLAQTPKSAPPPPPAPANQKLALACAVLGFSPNEIPNEKALKIRYKQLSKIYHPDMKGSEEEMKRLNNAMKIVVASQKK</sequence>
<dbReference type="EMBL" id="WEKT01000016">
    <property type="protein sequence ID" value="MZI93702.1"/>
    <property type="molecule type" value="Genomic_DNA"/>
</dbReference>
<dbReference type="InterPro" id="IPR036869">
    <property type="entry name" value="J_dom_sf"/>
</dbReference>
<dbReference type="SUPFAM" id="SSF46565">
    <property type="entry name" value="Chaperone J-domain"/>
    <property type="match status" value="1"/>
</dbReference>
<dbReference type="InterPro" id="IPR006597">
    <property type="entry name" value="Sel1-like"/>
</dbReference>
<evidence type="ECO:0000256" key="4">
    <source>
        <dbReference type="SAM" id="SignalP"/>
    </source>
</evidence>
<keyword evidence="3" id="KW-0472">Membrane</keyword>
<feature type="signal peptide" evidence="4">
    <location>
        <begin position="1"/>
        <end position="18"/>
    </location>
</feature>
<dbReference type="Gene3D" id="1.10.287.110">
    <property type="entry name" value="DnaJ domain"/>
    <property type="match status" value="1"/>
</dbReference>
<reference evidence="6 7" key="1">
    <citation type="submission" date="2019-10" db="EMBL/GenBank/DDBJ databases">
        <title>Vibrio sp. nov. isolated from a shrimp pond.</title>
        <authorList>
            <person name="Gomez-Gil B."/>
            <person name="Enciso-Ibarra J."/>
            <person name="Enciso-Ibarra K."/>
            <person name="Bolan-Mejia C."/>
        </authorList>
    </citation>
    <scope>NUCLEOTIDE SEQUENCE [LARGE SCALE GENOMIC DNA]</scope>
    <source>
        <strain evidence="6 7">CAIM 722</strain>
    </source>
</reference>
<dbReference type="PANTHER" id="PTHR45088:SF1">
    <property type="entry name" value="OS04G0476000 PROTEIN"/>
    <property type="match status" value="1"/>
</dbReference>
<dbReference type="Gene3D" id="1.25.40.10">
    <property type="entry name" value="Tetratricopeptide repeat domain"/>
    <property type="match status" value="1"/>
</dbReference>
<dbReference type="SMART" id="SM00271">
    <property type="entry name" value="DnaJ"/>
    <property type="match status" value="1"/>
</dbReference>
<comment type="caution">
    <text evidence="6">The sequence shown here is derived from an EMBL/GenBank/DDBJ whole genome shotgun (WGS) entry which is preliminary data.</text>
</comment>
<evidence type="ECO:0000256" key="1">
    <source>
        <dbReference type="ARBA" id="ARBA00023186"/>
    </source>
</evidence>
<protein>
    <recommendedName>
        <fullName evidence="5">J domain-containing protein</fullName>
    </recommendedName>
</protein>
<dbReference type="Proteomes" id="UP000462621">
    <property type="component" value="Unassembled WGS sequence"/>
</dbReference>
<dbReference type="PROSITE" id="PS50076">
    <property type="entry name" value="DNAJ_2"/>
    <property type="match status" value="1"/>
</dbReference>
<feature type="transmembrane region" description="Helical" evidence="3">
    <location>
        <begin position="206"/>
        <end position="223"/>
    </location>
</feature>
<dbReference type="PANTHER" id="PTHR45088">
    <property type="entry name" value="OSJNBA0022H21.17 PROTEIN"/>
    <property type="match status" value="1"/>
</dbReference>